<keyword evidence="3 9" id="KW-0547">Nucleotide-binding</keyword>
<keyword evidence="4 9" id="KW-0418">Kinase</keyword>
<dbReference type="OrthoDB" id="415590at2759"/>
<keyword evidence="5 9" id="KW-0067">ATP-binding</keyword>
<keyword evidence="9" id="KW-0963">Cytoplasm</keyword>
<keyword evidence="1 9" id="KW-0808">Transferase</keyword>
<dbReference type="AlphaFoldDB" id="A0A1Y1WWQ0"/>
<feature type="binding site" evidence="9">
    <location>
        <begin position="38"/>
        <end position="42"/>
    </location>
    <ligand>
        <name>substrate</name>
    </ligand>
</feature>
<dbReference type="STRING" id="1754192.A0A1Y1WWQ0"/>
<dbReference type="Proteomes" id="UP000193944">
    <property type="component" value="Unassembled WGS sequence"/>
</dbReference>
<keyword evidence="8 9" id="KW-0119">Carbohydrate metabolism</keyword>
<reference evidence="11 12" key="2">
    <citation type="submission" date="2016-08" db="EMBL/GenBank/DDBJ databases">
        <title>Pervasive Adenine N6-methylation of Active Genes in Fungi.</title>
        <authorList>
            <consortium name="DOE Joint Genome Institute"/>
            <person name="Mondo S.J."/>
            <person name="Dannebaum R.O."/>
            <person name="Kuo R.C."/>
            <person name="Labutti K."/>
            <person name="Haridas S."/>
            <person name="Kuo A."/>
            <person name="Salamov A."/>
            <person name="Ahrendt S.R."/>
            <person name="Lipzen A."/>
            <person name="Sullivan W."/>
            <person name="Andreopoulos W.B."/>
            <person name="Clum A."/>
            <person name="Lindquist E."/>
            <person name="Daum C."/>
            <person name="Ramamoorthy G.K."/>
            <person name="Gryganskyi A."/>
            <person name="Culley D."/>
            <person name="Magnuson J.K."/>
            <person name="James T.Y."/>
            <person name="O'Malley M.A."/>
            <person name="Stajich J.E."/>
            <person name="Spatafora J.W."/>
            <person name="Visel A."/>
            <person name="Grigoriev I.V."/>
        </authorList>
    </citation>
    <scope>NUCLEOTIDE SEQUENCE [LARGE SCALE GENOMIC DNA]</scope>
    <source>
        <strain evidence="11 12">S4</strain>
    </source>
</reference>
<keyword evidence="7 9" id="KW-0630">Potassium</keyword>
<dbReference type="EMBL" id="MCFG01000243">
    <property type="protein sequence ID" value="ORX77564.1"/>
    <property type="molecule type" value="Genomic_DNA"/>
</dbReference>
<evidence type="ECO:0000256" key="2">
    <source>
        <dbReference type="ARBA" id="ARBA00022723"/>
    </source>
</evidence>
<feature type="active site" description="Proton acceptor" evidence="9">
    <location>
        <position position="246"/>
    </location>
</feature>
<dbReference type="GO" id="GO:0004747">
    <property type="term" value="F:ribokinase activity"/>
    <property type="evidence" value="ECO:0007669"/>
    <property type="project" value="UniProtKB-UniRule"/>
</dbReference>
<feature type="binding site" evidence="9">
    <location>
        <begin position="245"/>
        <end position="246"/>
    </location>
    <ligand>
        <name>ATP</name>
        <dbReference type="ChEBI" id="CHEBI:30616"/>
    </ligand>
</feature>
<comment type="cofactor">
    <cofactor evidence="9">
        <name>Mg(2+)</name>
        <dbReference type="ChEBI" id="CHEBI:18420"/>
    </cofactor>
    <text evidence="9">Requires a divalent cation, most likely magnesium in vivo, as an electrophilic catalyst to aid phosphoryl group transfer. It is the chelate of the metal and the nucleotide that is the actual substrate.</text>
</comment>
<evidence type="ECO:0000256" key="1">
    <source>
        <dbReference type="ARBA" id="ARBA00022679"/>
    </source>
</evidence>
<feature type="binding site" evidence="9">
    <location>
        <position position="285"/>
    </location>
    <ligand>
        <name>K(+)</name>
        <dbReference type="ChEBI" id="CHEBI:29103"/>
    </ligand>
</feature>
<proteinExistence type="inferred from homology"/>
<dbReference type="Gene3D" id="3.40.1190.20">
    <property type="match status" value="1"/>
</dbReference>
<protein>
    <recommendedName>
        <fullName evidence="9">Ribokinase</fullName>
        <shortName evidence="9">RK</shortName>
        <ecNumber evidence="9">2.7.1.15</ecNumber>
    </recommendedName>
</protein>
<comment type="subcellular location">
    <subcellularLocation>
        <location evidence="9">Cytoplasm</location>
    </subcellularLocation>
    <subcellularLocation>
        <location evidence="9">Nucleus</location>
    </subcellularLocation>
</comment>
<feature type="domain" description="Carbohydrate kinase PfkB" evidence="10">
    <location>
        <begin position="2"/>
        <end position="288"/>
    </location>
</feature>
<dbReference type="InterPro" id="IPR029056">
    <property type="entry name" value="Ribokinase-like"/>
</dbReference>
<organism evidence="11 12">
    <name type="scientific">Anaeromyces robustus</name>
    <dbReference type="NCBI Taxonomy" id="1754192"/>
    <lineage>
        <taxon>Eukaryota</taxon>
        <taxon>Fungi</taxon>
        <taxon>Fungi incertae sedis</taxon>
        <taxon>Chytridiomycota</taxon>
        <taxon>Chytridiomycota incertae sedis</taxon>
        <taxon>Neocallimastigomycetes</taxon>
        <taxon>Neocallimastigales</taxon>
        <taxon>Neocallimastigaceae</taxon>
        <taxon>Anaeromyces</taxon>
    </lineage>
</organism>
<feature type="binding site" evidence="9">
    <location>
        <begin position="10"/>
        <end position="12"/>
    </location>
    <ligand>
        <name>substrate</name>
    </ligand>
</feature>
<comment type="activity regulation">
    <text evidence="9">Activated by a monovalent cation that binds near, but not in, the active site. The most likely occupant of the site in vivo is potassium. Ion binding induces a conformational change that may alter substrate affinity.</text>
</comment>
<dbReference type="Pfam" id="PF00294">
    <property type="entry name" value="PfkB"/>
    <property type="match status" value="1"/>
</dbReference>
<evidence type="ECO:0000259" key="10">
    <source>
        <dbReference type="Pfam" id="PF00294"/>
    </source>
</evidence>
<keyword evidence="12" id="KW-1185">Reference proteome</keyword>
<dbReference type="PRINTS" id="PR00990">
    <property type="entry name" value="RIBOKINASE"/>
</dbReference>
<comment type="pathway">
    <text evidence="9">Carbohydrate metabolism; D-ribose degradation; D-ribose 5-phosphate from beta-D-ribopyranose: step 2/2.</text>
</comment>
<dbReference type="InterPro" id="IPR011877">
    <property type="entry name" value="Ribokinase"/>
</dbReference>
<evidence type="ECO:0000256" key="3">
    <source>
        <dbReference type="ARBA" id="ARBA00022741"/>
    </source>
</evidence>
<dbReference type="GO" id="GO:0005634">
    <property type="term" value="C:nucleus"/>
    <property type="evidence" value="ECO:0007669"/>
    <property type="project" value="UniProtKB-SubCell"/>
</dbReference>
<evidence type="ECO:0000256" key="8">
    <source>
        <dbReference type="ARBA" id="ARBA00023277"/>
    </source>
</evidence>
<feature type="binding site" evidence="9">
    <location>
        <position position="276"/>
    </location>
    <ligand>
        <name>K(+)</name>
        <dbReference type="ChEBI" id="CHEBI:29103"/>
    </ligand>
</feature>
<dbReference type="GO" id="GO:0005524">
    <property type="term" value="F:ATP binding"/>
    <property type="evidence" value="ECO:0007669"/>
    <property type="project" value="UniProtKB-UniRule"/>
</dbReference>
<dbReference type="InterPro" id="IPR002139">
    <property type="entry name" value="Ribo/fructo_kinase"/>
</dbReference>
<dbReference type="PANTHER" id="PTHR10584">
    <property type="entry name" value="SUGAR KINASE"/>
    <property type="match status" value="1"/>
</dbReference>
<dbReference type="GO" id="GO:0046872">
    <property type="term" value="F:metal ion binding"/>
    <property type="evidence" value="ECO:0007669"/>
    <property type="project" value="UniProtKB-KW"/>
</dbReference>
<feature type="binding site" evidence="9">
    <location>
        <position position="179"/>
    </location>
    <ligand>
        <name>ATP</name>
        <dbReference type="ChEBI" id="CHEBI:30616"/>
    </ligand>
</feature>
<dbReference type="EC" id="2.7.1.15" evidence="9"/>
<comment type="caution">
    <text evidence="9">Lacks conserved residue(s) required for the propagation of feature annotation.</text>
</comment>
<dbReference type="GO" id="GO:0019303">
    <property type="term" value="P:D-ribose catabolic process"/>
    <property type="evidence" value="ECO:0007669"/>
    <property type="project" value="UniProtKB-UniRule"/>
</dbReference>
<gene>
    <name evidence="11" type="ORF">BCR32DRAFT_328888</name>
</gene>
<keyword evidence="2 9" id="KW-0479">Metal-binding</keyword>
<feature type="binding site" evidence="9">
    <location>
        <position position="242"/>
    </location>
    <ligand>
        <name>K(+)</name>
        <dbReference type="ChEBI" id="CHEBI:29103"/>
    </ligand>
</feature>
<evidence type="ECO:0000256" key="5">
    <source>
        <dbReference type="ARBA" id="ARBA00022840"/>
    </source>
</evidence>
<feature type="binding site" evidence="9">
    <location>
        <begin position="214"/>
        <end position="219"/>
    </location>
    <ligand>
        <name>ATP</name>
        <dbReference type="ChEBI" id="CHEBI:30616"/>
    </ligand>
</feature>
<evidence type="ECO:0000313" key="12">
    <source>
        <dbReference type="Proteomes" id="UP000193944"/>
    </source>
</evidence>
<feature type="binding site" evidence="9">
    <location>
        <position position="279"/>
    </location>
    <ligand>
        <name>K(+)</name>
        <dbReference type="ChEBI" id="CHEBI:29103"/>
    </ligand>
</feature>
<dbReference type="CDD" id="cd01174">
    <property type="entry name" value="ribokinase"/>
    <property type="match status" value="1"/>
</dbReference>
<evidence type="ECO:0000256" key="4">
    <source>
        <dbReference type="ARBA" id="ARBA00022777"/>
    </source>
</evidence>
<name>A0A1Y1WWQ0_9FUNG</name>
<sequence length="297" mass="32585">MKLLCFGSLNIDYVYNVPHFVNAGETLASKSLNVYSGGKGLNQSIALSKAGLEVYHAGAIGKDGLFLLDELKKSGVKIEHVKILEDIKTGHAIIQTNDEGNNCILLYGGANQKITQSQIDETLKFFTKGDALVIQNEINELLYLVQQAKKKEITIVLNPSPMDDSLFNLLPFVDYLILNEIEAAQFLNTTETLEPEKLIKELNKKIESAKIILTIGEKGSLYSDNKILLRQEAEKVKAVDTTAAGDTYTGFFLAGIFQGQSPEWSMKFATKASAIAVSRNGAAPSIPEREEVLKQLS</sequence>
<accession>A0A1Y1WWQ0</accession>
<evidence type="ECO:0000256" key="9">
    <source>
        <dbReference type="HAMAP-Rule" id="MF_03215"/>
    </source>
</evidence>
<evidence type="ECO:0000256" key="7">
    <source>
        <dbReference type="ARBA" id="ARBA00022958"/>
    </source>
</evidence>
<dbReference type="GO" id="GO:0005737">
    <property type="term" value="C:cytoplasm"/>
    <property type="evidence" value="ECO:0007669"/>
    <property type="project" value="UniProtKB-SubCell"/>
</dbReference>
<dbReference type="HAMAP" id="MF_01987">
    <property type="entry name" value="Ribokinase"/>
    <property type="match status" value="1"/>
</dbReference>
<evidence type="ECO:0000256" key="6">
    <source>
        <dbReference type="ARBA" id="ARBA00022842"/>
    </source>
</evidence>
<comment type="caution">
    <text evidence="11">The sequence shown here is derived from an EMBL/GenBank/DDBJ whole genome shotgun (WGS) entry which is preliminary data.</text>
</comment>
<comment type="catalytic activity">
    <reaction evidence="9">
        <text>D-ribose + ATP = D-ribose 5-phosphate + ADP + H(+)</text>
        <dbReference type="Rhea" id="RHEA:13697"/>
        <dbReference type="ChEBI" id="CHEBI:15378"/>
        <dbReference type="ChEBI" id="CHEBI:30616"/>
        <dbReference type="ChEBI" id="CHEBI:47013"/>
        <dbReference type="ChEBI" id="CHEBI:78346"/>
        <dbReference type="ChEBI" id="CHEBI:456216"/>
        <dbReference type="EC" id="2.7.1.15"/>
    </reaction>
</comment>
<feature type="binding site" evidence="9">
    <location>
        <position position="137"/>
    </location>
    <ligand>
        <name>substrate</name>
    </ligand>
</feature>
<dbReference type="UniPathway" id="UPA00916">
    <property type="reaction ID" value="UER00889"/>
</dbReference>
<keyword evidence="9" id="KW-0539">Nucleus</keyword>
<dbReference type="PANTHER" id="PTHR10584:SF166">
    <property type="entry name" value="RIBOKINASE"/>
    <property type="match status" value="1"/>
</dbReference>
<comment type="function">
    <text evidence="9">Catalyzes the phosphorylation of ribose at O-5 in a reaction requiring ATP and magnesium. The resulting D-ribose-5-phosphate can then be used either for sythesis of nucleotides, histidine, and tryptophan, or as a component of the pentose phosphate pathway.</text>
</comment>
<comment type="similarity">
    <text evidence="9">Belongs to the carbohydrate kinase PfkB family. Ribokinase subfamily.</text>
</comment>
<evidence type="ECO:0000313" key="11">
    <source>
        <dbReference type="EMBL" id="ORX77564.1"/>
    </source>
</evidence>
<reference evidence="11 12" key="1">
    <citation type="submission" date="2016-08" db="EMBL/GenBank/DDBJ databases">
        <title>A Parts List for Fungal Cellulosomes Revealed by Comparative Genomics.</title>
        <authorList>
            <consortium name="DOE Joint Genome Institute"/>
            <person name="Haitjema C.H."/>
            <person name="Gilmore S.P."/>
            <person name="Henske J.K."/>
            <person name="Solomon K.V."/>
            <person name="De Groot R."/>
            <person name="Kuo A."/>
            <person name="Mondo S.J."/>
            <person name="Salamov A.A."/>
            <person name="Labutti K."/>
            <person name="Zhao Z."/>
            <person name="Chiniquy J."/>
            <person name="Barry K."/>
            <person name="Brewer H.M."/>
            <person name="Purvine S.O."/>
            <person name="Wright A.T."/>
            <person name="Boxma B."/>
            <person name="Van Alen T."/>
            <person name="Hackstein J.H."/>
            <person name="Baker S.E."/>
            <person name="Grigoriev I.V."/>
            <person name="O'Malley M.A."/>
        </authorList>
    </citation>
    <scope>NUCLEOTIDE SEQUENCE [LARGE SCALE GENOMIC DNA]</scope>
    <source>
        <strain evidence="11 12">S4</strain>
    </source>
</reference>
<feature type="binding site" evidence="9">
    <location>
        <position position="246"/>
    </location>
    <ligand>
        <name>substrate</name>
    </ligand>
</feature>
<dbReference type="SUPFAM" id="SSF53613">
    <property type="entry name" value="Ribokinase-like"/>
    <property type="match status" value="1"/>
</dbReference>
<keyword evidence="6 9" id="KW-0460">Magnesium</keyword>
<comment type="subunit">
    <text evidence="9">Homodimer.</text>
</comment>
<feature type="binding site" evidence="9">
    <location>
        <position position="281"/>
    </location>
    <ligand>
        <name>K(+)</name>
        <dbReference type="ChEBI" id="CHEBI:29103"/>
    </ligand>
</feature>
<dbReference type="InterPro" id="IPR011611">
    <property type="entry name" value="PfkB_dom"/>
</dbReference>
<feature type="binding site" evidence="9">
    <location>
        <position position="240"/>
    </location>
    <ligand>
        <name>K(+)</name>
        <dbReference type="ChEBI" id="CHEBI:29103"/>
    </ligand>
</feature>